<gene>
    <name evidence="1" type="ORF">NDU88_007649</name>
</gene>
<accession>A0AAV7VQC2</accession>
<reference evidence="1" key="1">
    <citation type="journal article" date="2022" name="bioRxiv">
        <title>Sequencing and chromosome-scale assembly of the giantPleurodeles waltlgenome.</title>
        <authorList>
            <person name="Brown T."/>
            <person name="Elewa A."/>
            <person name="Iarovenko S."/>
            <person name="Subramanian E."/>
            <person name="Araus A.J."/>
            <person name="Petzold A."/>
            <person name="Susuki M."/>
            <person name="Suzuki K.-i.T."/>
            <person name="Hayashi T."/>
            <person name="Toyoda A."/>
            <person name="Oliveira C."/>
            <person name="Osipova E."/>
            <person name="Leigh N.D."/>
            <person name="Simon A."/>
            <person name="Yun M.H."/>
        </authorList>
    </citation>
    <scope>NUCLEOTIDE SEQUENCE</scope>
    <source>
        <strain evidence="1">20211129_DDA</strain>
        <tissue evidence="1">Liver</tissue>
    </source>
</reference>
<comment type="caution">
    <text evidence="1">The sequence shown here is derived from an EMBL/GenBank/DDBJ whole genome shotgun (WGS) entry which is preliminary data.</text>
</comment>
<evidence type="ECO:0000313" key="2">
    <source>
        <dbReference type="Proteomes" id="UP001066276"/>
    </source>
</evidence>
<sequence length="68" mass="7728">MADGVWPDTVCQTGRSEQYLLESRLPQLGAEQRRPLEKPFELEELKEALAGMTRDQMLGADGFLVELY</sequence>
<name>A0AAV7VQC2_PLEWA</name>
<evidence type="ECO:0000313" key="1">
    <source>
        <dbReference type="EMBL" id="KAJ1203868.1"/>
    </source>
</evidence>
<dbReference type="EMBL" id="JANPWB010000003">
    <property type="protein sequence ID" value="KAJ1203868.1"/>
    <property type="molecule type" value="Genomic_DNA"/>
</dbReference>
<dbReference type="AlphaFoldDB" id="A0AAV7VQC2"/>
<proteinExistence type="predicted"/>
<dbReference type="Proteomes" id="UP001066276">
    <property type="component" value="Chromosome 2_1"/>
</dbReference>
<protein>
    <submittedName>
        <fullName evidence="1">Uncharacterized protein</fullName>
    </submittedName>
</protein>
<organism evidence="1 2">
    <name type="scientific">Pleurodeles waltl</name>
    <name type="common">Iberian ribbed newt</name>
    <dbReference type="NCBI Taxonomy" id="8319"/>
    <lineage>
        <taxon>Eukaryota</taxon>
        <taxon>Metazoa</taxon>
        <taxon>Chordata</taxon>
        <taxon>Craniata</taxon>
        <taxon>Vertebrata</taxon>
        <taxon>Euteleostomi</taxon>
        <taxon>Amphibia</taxon>
        <taxon>Batrachia</taxon>
        <taxon>Caudata</taxon>
        <taxon>Salamandroidea</taxon>
        <taxon>Salamandridae</taxon>
        <taxon>Pleurodelinae</taxon>
        <taxon>Pleurodeles</taxon>
    </lineage>
</organism>
<keyword evidence="2" id="KW-1185">Reference proteome</keyword>